<feature type="compositionally biased region" description="Polar residues" evidence="2">
    <location>
        <begin position="304"/>
        <end position="315"/>
    </location>
</feature>
<feature type="region of interest" description="Disordered" evidence="2">
    <location>
        <begin position="281"/>
        <end position="315"/>
    </location>
</feature>
<organism evidence="4 5">
    <name type="scientific">Meripilus lineatus</name>
    <dbReference type="NCBI Taxonomy" id="2056292"/>
    <lineage>
        <taxon>Eukaryota</taxon>
        <taxon>Fungi</taxon>
        <taxon>Dikarya</taxon>
        <taxon>Basidiomycota</taxon>
        <taxon>Agaricomycotina</taxon>
        <taxon>Agaricomycetes</taxon>
        <taxon>Polyporales</taxon>
        <taxon>Meripilaceae</taxon>
        <taxon>Meripilus</taxon>
    </lineage>
</organism>
<dbReference type="GO" id="GO:0005096">
    <property type="term" value="F:GTPase activator activity"/>
    <property type="evidence" value="ECO:0007669"/>
    <property type="project" value="UniProtKB-KW"/>
</dbReference>
<name>A0AAD5UP16_9APHY</name>
<keyword evidence="5" id="KW-1185">Reference proteome</keyword>
<reference evidence="4" key="1">
    <citation type="submission" date="2022-07" db="EMBL/GenBank/DDBJ databases">
        <title>Genome Sequence of Physisporinus lineatus.</title>
        <authorList>
            <person name="Buettner E."/>
        </authorList>
    </citation>
    <scope>NUCLEOTIDE SEQUENCE</scope>
    <source>
        <strain evidence="4">VT162</strain>
    </source>
</reference>
<dbReference type="SMART" id="SM00164">
    <property type="entry name" value="TBC"/>
    <property type="match status" value="1"/>
</dbReference>
<dbReference type="InterPro" id="IPR000195">
    <property type="entry name" value="Rab-GAP-TBC_dom"/>
</dbReference>
<dbReference type="EMBL" id="JANAWD010001322">
    <property type="protein sequence ID" value="KAJ3473614.1"/>
    <property type="molecule type" value="Genomic_DNA"/>
</dbReference>
<dbReference type="PROSITE" id="PS50086">
    <property type="entry name" value="TBC_RABGAP"/>
    <property type="match status" value="1"/>
</dbReference>
<keyword evidence="1" id="KW-0343">GTPase activation</keyword>
<evidence type="ECO:0000313" key="4">
    <source>
        <dbReference type="EMBL" id="KAJ3473614.1"/>
    </source>
</evidence>
<dbReference type="SUPFAM" id="SSF47923">
    <property type="entry name" value="Ypt/Rab-GAP domain of gyp1p"/>
    <property type="match status" value="1"/>
</dbReference>
<sequence>MSALISPPLDKTDFDGLPANGDLLSDTATPNWAELRRLSLLPGGFGQRRVELWTQALGVSLPAQDTQFEEPQKAEDLEPHKDERQIRLDTDRSFVLYPVEDDMKKREALKDQLYDLLVALFRKRRRLHYFQGYHDIVSVLFLTLPQELQFPCVEKLSLHRHYPIFRHHPSPLILLPRVLKRVIDVADPEFAALVDHTPLPYYALSNLLTLFSHDVPTLALIQHVFDYLLSRPPIAAVYLAAAIVLTRKEEVKRLTEEDEEGMIHSLLSSLPDFYEEVDEESISDSLLLEPEKIDEYPETKELNPRTNQASTLTNP</sequence>
<dbReference type="AlphaFoldDB" id="A0AAD5UP16"/>
<dbReference type="PANTHER" id="PTHR20913">
    <property type="entry name" value="TBC1 DOMAIN FAMILY MEMBER 20/GTPASE"/>
    <property type="match status" value="1"/>
</dbReference>
<evidence type="ECO:0000259" key="3">
    <source>
        <dbReference type="PROSITE" id="PS50086"/>
    </source>
</evidence>
<dbReference type="Pfam" id="PF00566">
    <property type="entry name" value="RabGAP-TBC"/>
    <property type="match status" value="1"/>
</dbReference>
<evidence type="ECO:0000256" key="2">
    <source>
        <dbReference type="SAM" id="MobiDB-lite"/>
    </source>
</evidence>
<dbReference type="Gene3D" id="1.10.472.80">
    <property type="entry name" value="Ypt/Rab-GAP domain of gyp1p, domain 3"/>
    <property type="match status" value="1"/>
</dbReference>
<dbReference type="Gene3D" id="1.10.8.1310">
    <property type="match status" value="1"/>
</dbReference>
<feature type="domain" description="Rab-GAP TBC" evidence="3">
    <location>
        <begin position="43"/>
        <end position="232"/>
    </location>
</feature>
<proteinExistence type="predicted"/>
<comment type="caution">
    <text evidence="4">The sequence shown here is derived from an EMBL/GenBank/DDBJ whole genome shotgun (WGS) entry which is preliminary data.</text>
</comment>
<dbReference type="InterPro" id="IPR035969">
    <property type="entry name" value="Rab-GAP_TBC_sf"/>
</dbReference>
<dbReference type="Proteomes" id="UP001212997">
    <property type="component" value="Unassembled WGS sequence"/>
</dbReference>
<gene>
    <name evidence="4" type="ORF">NLI96_g12913</name>
</gene>
<evidence type="ECO:0000313" key="5">
    <source>
        <dbReference type="Proteomes" id="UP001212997"/>
    </source>
</evidence>
<feature type="compositionally biased region" description="Basic and acidic residues" evidence="2">
    <location>
        <begin position="289"/>
        <end position="303"/>
    </location>
</feature>
<dbReference type="GO" id="GO:0006888">
    <property type="term" value="P:endoplasmic reticulum to Golgi vesicle-mediated transport"/>
    <property type="evidence" value="ECO:0007669"/>
    <property type="project" value="TreeGrafter"/>
</dbReference>
<evidence type="ECO:0000256" key="1">
    <source>
        <dbReference type="ARBA" id="ARBA00022468"/>
    </source>
</evidence>
<dbReference type="InterPro" id="IPR045913">
    <property type="entry name" value="TBC20/Gyp8-like"/>
</dbReference>
<dbReference type="PANTHER" id="PTHR20913:SF7">
    <property type="entry name" value="RE60063P"/>
    <property type="match status" value="1"/>
</dbReference>
<dbReference type="GO" id="GO:0005789">
    <property type="term" value="C:endoplasmic reticulum membrane"/>
    <property type="evidence" value="ECO:0007669"/>
    <property type="project" value="TreeGrafter"/>
</dbReference>
<protein>
    <recommendedName>
        <fullName evidence="3">Rab-GAP TBC domain-containing protein</fullName>
    </recommendedName>
</protein>
<accession>A0AAD5UP16</accession>